<dbReference type="InterPro" id="IPR031357">
    <property type="entry name" value="Stealth_CR3"/>
</dbReference>
<name>A0ABZ1CWP4_9TREE</name>
<keyword evidence="3" id="KW-0472">Membrane</keyword>
<evidence type="ECO:0000256" key="1">
    <source>
        <dbReference type="ARBA" id="ARBA00022679"/>
    </source>
</evidence>
<dbReference type="GeneID" id="87953772"/>
<gene>
    <name evidence="5" type="ORF">IL334_001641</name>
</gene>
<feature type="domain" description="Stealth protein CR3 conserved region 3" evidence="4">
    <location>
        <begin position="576"/>
        <end position="624"/>
    </location>
</feature>
<organism evidence="5 6">
    <name type="scientific">Kwoniella shivajii</name>
    <dbReference type="NCBI Taxonomy" id="564305"/>
    <lineage>
        <taxon>Eukaryota</taxon>
        <taxon>Fungi</taxon>
        <taxon>Dikarya</taxon>
        <taxon>Basidiomycota</taxon>
        <taxon>Agaricomycotina</taxon>
        <taxon>Tremellomycetes</taxon>
        <taxon>Tremellales</taxon>
        <taxon>Cryptococcaceae</taxon>
        <taxon>Kwoniella</taxon>
    </lineage>
</organism>
<evidence type="ECO:0000256" key="2">
    <source>
        <dbReference type="SAM" id="MobiDB-lite"/>
    </source>
</evidence>
<keyword evidence="3" id="KW-0812">Transmembrane</keyword>
<evidence type="ECO:0000259" key="4">
    <source>
        <dbReference type="Pfam" id="PF17102"/>
    </source>
</evidence>
<dbReference type="InterPro" id="IPR047141">
    <property type="entry name" value="Stealth"/>
</dbReference>
<feature type="compositionally biased region" description="Basic and acidic residues" evidence="2">
    <location>
        <begin position="106"/>
        <end position="116"/>
    </location>
</feature>
<evidence type="ECO:0000313" key="5">
    <source>
        <dbReference type="EMBL" id="WRT64707.1"/>
    </source>
</evidence>
<feature type="compositionally biased region" description="Low complexity" evidence="2">
    <location>
        <begin position="89"/>
        <end position="105"/>
    </location>
</feature>
<keyword evidence="1" id="KW-0808">Transferase</keyword>
<feature type="transmembrane region" description="Helical" evidence="3">
    <location>
        <begin position="168"/>
        <end position="190"/>
    </location>
</feature>
<dbReference type="Proteomes" id="UP001329825">
    <property type="component" value="Chromosome 2"/>
</dbReference>
<dbReference type="PANTHER" id="PTHR24045">
    <property type="match status" value="1"/>
</dbReference>
<dbReference type="EMBL" id="CP141882">
    <property type="protein sequence ID" value="WRT64707.1"/>
    <property type="molecule type" value="Genomic_DNA"/>
</dbReference>
<dbReference type="Pfam" id="PF17102">
    <property type="entry name" value="Stealth_CR3"/>
    <property type="match status" value="1"/>
</dbReference>
<accession>A0ABZ1CWP4</accession>
<feature type="region of interest" description="Disordered" evidence="2">
    <location>
        <begin position="48"/>
        <end position="124"/>
    </location>
</feature>
<reference evidence="5 6" key="1">
    <citation type="submission" date="2024-01" db="EMBL/GenBank/DDBJ databases">
        <title>Comparative genomics of Cryptococcus and Kwoniella reveals pathogenesis evolution and contrasting modes of karyotype evolution via chromosome fusion or intercentromeric recombination.</title>
        <authorList>
            <person name="Coelho M.A."/>
            <person name="David-Palma M."/>
            <person name="Shea T."/>
            <person name="Bowers K."/>
            <person name="McGinley-Smith S."/>
            <person name="Mohammad A.W."/>
            <person name="Gnirke A."/>
            <person name="Yurkov A.M."/>
            <person name="Nowrousian M."/>
            <person name="Sun S."/>
            <person name="Cuomo C.A."/>
            <person name="Heitman J."/>
        </authorList>
    </citation>
    <scope>NUCLEOTIDE SEQUENCE [LARGE SCALE GENOMIC DNA]</scope>
    <source>
        <strain evidence="5">CBS 11374</strain>
    </source>
</reference>
<dbReference type="RefSeq" id="XP_062789447.1">
    <property type="nucleotide sequence ID" value="XM_062933396.1"/>
</dbReference>
<keyword evidence="6" id="KW-1185">Reference proteome</keyword>
<evidence type="ECO:0000313" key="6">
    <source>
        <dbReference type="Proteomes" id="UP001329825"/>
    </source>
</evidence>
<proteinExistence type="predicted"/>
<keyword evidence="3" id="KW-1133">Transmembrane helix</keyword>
<sequence length="1017" mass="115653">MIIRPRRLRTKVFGYLMYPFTSSNDYHTTKSTSISSNPYAIIPCSPTSSISSIDSSSSKSTSSEMSENVEGGSSRRESFPMTIPFIHTSSSASSSTSSSDRSSSSSRDRDKGYQHGEDDEYEYEFEGELSESTGLLGFIPMPKWSKVKEELPFHKTTSSRKSVRNNRIFLPTLGIISLTSIVIVLVYFYVEFYAVDNSAKEPVYLSSSEENATEPIVMVSNWTTQVVEIVNDPTHILIPPHELEEVQLLPPIHDRLPYDVLESYFSTGKLPSDFSSLSTDATQQPLDMVYLFVNATSPYLQENILIAETEEGVDVMSKKRHWRDNGELRGAVRSGLKGLGENVGKLHVISADWNLSKQDKINLDLDDSSNAGWRVGQIPKWLNWDTQKSTQGKIKWHFHNDIFRLPTLSNGEKITHSAATTDQVEIVQLDINEDIVDDINPDDPMGINKNDTALPKKAKIVPPTPVQVNWENEEEWKALALPNFNSFAIESRMSWLTDVSENFIALNDDMFILRSLSKSDFRHPLLGNLIRMDAGLLVDPSMTPMQLTDSGEWGALQHANELLSKRFPSRRRMYLHHLPKTQSKSILHEAVTMWKDELSVASSREFRESKRGHGDVEMAWLTTNLRIERWREALLWSWIVAKIGGEDGVWTRESKDQLVKLLDVNDGHISGHQKIIIQRADRMTLADTLELNDQAGWQNPQASSYQFSSLDGHLNLLSDDISGRCTFSLQQCLPYTFFFENANNFSATDIFTHMAFAEPACGDCLITALVHASGQRGIEAFLPSPDQVFYPPQDQKQRDWKTSEPLLPLTDDWETSDFSLKANLFPGQDTWSGALQRIDGGIELRRWCIKLLSRYTYTFASTPSRFSAIHNYGQLKSALKSVDATPDLAMFCVNDDQGDTTDGKAKRLFGGWMELNFGGEIEGLDWEKNDIEWDHPTDEEVRSFNDEFEDESGNHWVENQNRNNIEEYYILSSRNRYIQKADVLLEEEEEAQPRRSDQINRFGWDEYPAHNIPDAHW</sequence>
<protein>
    <recommendedName>
        <fullName evidence="4">Stealth protein CR3 conserved region 3 domain-containing protein</fullName>
    </recommendedName>
</protein>
<evidence type="ECO:0000256" key="3">
    <source>
        <dbReference type="SAM" id="Phobius"/>
    </source>
</evidence>
<feature type="compositionally biased region" description="Low complexity" evidence="2">
    <location>
        <begin position="48"/>
        <end position="63"/>
    </location>
</feature>
<dbReference type="PANTHER" id="PTHR24045:SF0">
    <property type="entry name" value="N-ACETYLGLUCOSAMINE-1-PHOSPHOTRANSFERASE SUBUNITS ALPHA_BETA"/>
    <property type="match status" value="1"/>
</dbReference>